<evidence type="ECO:0000256" key="3">
    <source>
        <dbReference type="ARBA" id="ARBA00004196"/>
    </source>
</evidence>
<dbReference type="STRING" id="438753.AZC_1160"/>
<reference evidence="12 13" key="4">
    <citation type="journal article" date="2009" name="Appl. Environ. Microbiol.">
        <title>Comparative genome-wide transcriptional profiling of Azorhizobium caulinodans ORS571 grown under free-living and symbiotic conditions.</title>
        <authorList>
            <person name="Tsukada S."/>
            <person name="Aono T."/>
            <person name="Akiba N."/>
            <person name="Lee KB."/>
            <person name="Liu CT."/>
            <person name="Toyazaki H."/>
            <person name="Oyaizu H."/>
        </authorList>
    </citation>
    <scope>NUCLEOTIDE SEQUENCE [LARGE SCALE GENOMIC DNA]</scope>
    <source>
        <strain evidence="13">ATCC 43989 / DSM 5975 / JCM 20966 / LMG 6465 / NBRC 14845 / NCIMB 13405 / ORS 571</strain>
    </source>
</reference>
<evidence type="ECO:0000256" key="7">
    <source>
        <dbReference type="ARBA" id="ARBA00022723"/>
    </source>
</evidence>
<dbReference type="SMART" id="SM00926">
    <property type="entry name" value="Molybdop_Fe4S4"/>
    <property type="match status" value="1"/>
</dbReference>
<dbReference type="SUPFAM" id="SSF53706">
    <property type="entry name" value="Formate dehydrogenase/DMSO reductase, domains 1-3"/>
    <property type="match status" value="1"/>
</dbReference>
<dbReference type="HOGENOM" id="CLU_061371_1_1_5"/>
<keyword evidence="10" id="KW-0411">Iron-sulfur</keyword>
<gene>
    <name evidence="12" type="ordered locus">AZC_1160</name>
</gene>
<dbReference type="PANTHER" id="PTHR43598:SF1">
    <property type="entry name" value="FORMATE DEHYDROGENASE-O MAJOR SUBUNIT"/>
    <property type="match status" value="1"/>
</dbReference>
<name>A8HRB5_AZOC5</name>
<reference evidence="12 13" key="1">
    <citation type="journal article" date="2007" name="Appl. Environ. Microbiol.">
        <title>Rhizobial factors required for stem nodule maturation and maintenance in Sesbania rostrata-Azorhizobium caulinodans ORS571 symbiosis.</title>
        <authorList>
            <person name="Suzuki S."/>
            <person name="Aono T."/>
            <person name="Lee KB."/>
            <person name="Suzuki T."/>
            <person name="Liu CT."/>
            <person name="Miwa H."/>
            <person name="Wakao S."/>
            <person name="Iki T."/>
            <person name="Oyaizu H."/>
        </authorList>
    </citation>
    <scope>NUCLEOTIDE SEQUENCE [LARGE SCALE GENOMIC DNA]</scope>
    <source>
        <strain evidence="13">ATCC 43989 / DSM 5975 / JCM 20966 / LMG 6465 / NBRC 14845 / NCIMB 13405 / ORS 571</strain>
    </source>
</reference>
<dbReference type="PROSITE" id="PS00551">
    <property type="entry name" value="MOLYBDOPTERIN_PROK_1"/>
    <property type="match status" value="1"/>
</dbReference>
<dbReference type="InterPro" id="IPR006311">
    <property type="entry name" value="TAT_signal"/>
</dbReference>
<evidence type="ECO:0000256" key="4">
    <source>
        <dbReference type="ARBA" id="ARBA00010312"/>
    </source>
</evidence>
<dbReference type="InterPro" id="IPR006656">
    <property type="entry name" value="Mopterin_OxRdtase"/>
</dbReference>
<dbReference type="Gene3D" id="2.20.25.90">
    <property type="entry name" value="ADC-like domains"/>
    <property type="match status" value="1"/>
</dbReference>
<dbReference type="Gene3D" id="3.40.50.740">
    <property type="match status" value="1"/>
</dbReference>
<dbReference type="EMBL" id="AP009384">
    <property type="protein sequence ID" value="BAF87158.1"/>
    <property type="molecule type" value="Genomic_DNA"/>
</dbReference>
<keyword evidence="8" id="KW-0560">Oxidoreductase</keyword>
<sequence length="224" mass="24290">MQVGDRFSNPFPVPRVGQSCRRHTSMNMELSRRQFLGTAGAGLAGTTLGALGFGPAEEAQAAAIRPFKLFNTTETRNTCTYCSVACGILIFSKGDLKKGEKADITHIEGDVDHPTNRGTLCPKGAALLDIVKSETRLKQPMIRRAGSNKFEAISWDAALDKIARAMKDDRDANFIAKNADGVTVNRWTTTGFLAASATTNETAWATYKVVRSLGMVVFDNQARV</sequence>
<evidence type="ECO:0000256" key="9">
    <source>
        <dbReference type="ARBA" id="ARBA00023004"/>
    </source>
</evidence>
<dbReference type="KEGG" id="azc:AZC_1160"/>
<comment type="subcellular location">
    <subcellularLocation>
        <location evidence="3">Cell envelope</location>
    </subcellularLocation>
</comment>
<dbReference type="GO" id="GO:0030313">
    <property type="term" value="C:cell envelope"/>
    <property type="evidence" value="ECO:0007669"/>
    <property type="project" value="UniProtKB-SubCell"/>
</dbReference>
<dbReference type="NCBIfam" id="TIGR01409">
    <property type="entry name" value="TAT_signal_seq"/>
    <property type="match status" value="1"/>
</dbReference>
<organism evidence="12 13">
    <name type="scientific">Azorhizobium caulinodans (strain ATCC 43989 / DSM 5975 / JCM 20966 / LMG 6465 / NBRC 14845 / NCIMB 13405 / ORS 571)</name>
    <dbReference type="NCBI Taxonomy" id="438753"/>
    <lineage>
        <taxon>Bacteria</taxon>
        <taxon>Pseudomonadati</taxon>
        <taxon>Pseudomonadota</taxon>
        <taxon>Alphaproteobacteria</taxon>
        <taxon>Hyphomicrobiales</taxon>
        <taxon>Xanthobacteraceae</taxon>
        <taxon>Azorhizobium</taxon>
    </lineage>
</organism>
<evidence type="ECO:0000256" key="2">
    <source>
        <dbReference type="ARBA" id="ARBA00001966"/>
    </source>
</evidence>
<dbReference type="GO" id="GO:0009055">
    <property type="term" value="F:electron transfer activity"/>
    <property type="evidence" value="ECO:0007669"/>
    <property type="project" value="TreeGrafter"/>
</dbReference>
<comment type="similarity">
    <text evidence="4">Belongs to the prokaryotic molybdopterin-containing oxidoreductase family.</text>
</comment>
<dbReference type="PROSITE" id="PS51318">
    <property type="entry name" value="TAT"/>
    <property type="match status" value="1"/>
</dbReference>
<dbReference type="Pfam" id="PF04879">
    <property type="entry name" value="Molybdop_Fe4S4"/>
    <property type="match status" value="1"/>
</dbReference>
<evidence type="ECO:0000256" key="1">
    <source>
        <dbReference type="ARBA" id="ARBA00001942"/>
    </source>
</evidence>
<dbReference type="InterPro" id="IPR006963">
    <property type="entry name" value="Mopterin_OxRdtase_4Fe-4S_dom"/>
</dbReference>
<evidence type="ECO:0000256" key="5">
    <source>
        <dbReference type="ARBA" id="ARBA00022485"/>
    </source>
</evidence>
<reference evidence="12 13" key="3">
    <citation type="journal article" date="2008" name="BMC Genomics">
        <title>The genome of the versatile nitrogen fixer Azorhizobium caulinodans ORS571.</title>
        <authorList>
            <person name="Lee KB."/>
            <person name="Backer P.D."/>
            <person name="Aono T."/>
            <person name="Liu CT."/>
            <person name="Suzuki S."/>
            <person name="Suzuki T."/>
            <person name="Kaneko T."/>
            <person name="Yamada M."/>
            <person name="Tabata S."/>
            <person name="Kupfer D.M."/>
            <person name="Najar F.Z."/>
            <person name="Wiley G.B."/>
            <person name="Roe B."/>
            <person name="Binnewies T.T."/>
            <person name="Ussery D.W."/>
            <person name="D'Haeze W."/>
            <person name="Herder J.D."/>
            <person name="Gevers D."/>
            <person name="Vereecke D."/>
            <person name="Holsters M."/>
            <person name="Oyaizu H."/>
        </authorList>
    </citation>
    <scope>NUCLEOTIDE SEQUENCE [LARGE SCALE GENOMIC DNA]</scope>
    <source>
        <strain evidence="13">ATCC 43989 / DSM 5975 / JCM 20966 / LMG 6465 / NBRC 14845 / NCIMB 13405 / ORS 571</strain>
    </source>
</reference>
<dbReference type="GO" id="GO:0016491">
    <property type="term" value="F:oxidoreductase activity"/>
    <property type="evidence" value="ECO:0007669"/>
    <property type="project" value="UniProtKB-KW"/>
</dbReference>
<dbReference type="eggNOG" id="COG0243">
    <property type="taxonomic scope" value="Bacteria"/>
</dbReference>
<evidence type="ECO:0000313" key="13">
    <source>
        <dbReference type="Proteomes" id="UP000000270"/>
    </source>
</evidence>
<feature type="domain" description="4Fe-4S Mo/W bis-MGD-type" evidence="11">
    <location>
        <begin position="72"/>
        <end position="135"/>
    </location>
</feature>
<comment type="cofactor">
    <cofactor evidence="2">
        <name>[4Fe-4S] cluster</name>
        <dbReference type="ChEBI" id="CHEBI:49883"/>
    </cofactor>
</comment>
<keyword evidence="13" id="KW-1185">Reference proteome</keyword>
<dbReference type="Pfam" id="PF00384">
    <property type="entry name" value="Molybdopterin"/>
    <property type="match status" value="1"/>
</dbReference>
<reference evidence="13" key="2">
    <citation type="submission" date="2007-04" db="EMBL/GenBank/DDBJ databases">
        <title>Complete genome sequence of the nitrogen-fixing bacterium Azorhizobium caulinodans ORS571.</title>
        <authorList>
            <person name="Lee K.B."/>
            <person name="Backer P.D."/>
            <person name="Aono T."/>
            <person name="Liu C.T."/>
            <person name="Suzuki S."/>
            <person name="Suzuki T."/>
            <person name="Kaneko T."/>
            <person name="Yamada M."/>
            <person name="Tabata S."/>
            <person name="Kupfer D.M."/>
            <person name="Najar F.Z."/>
            <person name="Wiley G.B."/>
            <person name="Roe B."/>
            <person name="Binnewies T."/>
            <person name="Ussery D."/>
            <person name="Vereecke D."/>
            <person name="Gevers D."/>
            <person name="Holsters M."/>
            <person name="Oyaizu H."/>
        </authorList>
    </citation>
    <scope>NUCLEOTIDE SEQUENCE [LARGE SCALE GENOMIC DNA]</scope>
    <source>
        <strain evidence="13">ATCC 43989 / DSM 5975 / JCM 20966 / LMG 6465 / NBRC 14845 / NCIMB 13405 / ORS 571</strain>
    </source>
</reference>
<dbReference type="GO" id="GO:0030151">
    <property type="term" value="F:molybdenum ion binding"/>
    <property type="evidence" value="ECO:0007669"/>
    <property type="project" value="TreeGrafter"/>
</dbReference>
<dbReference type="InterPro" id="IPR027467">
    <property type="entry name" value="MopterinOxRdtase_cofactor_BS"/>
</dbReference>
<comment type="cofactor">
    <cofactor evidence="1">
        <name>Mo-bis(molybdopterin guanine dinucleotide)</name>
        <dbReference type="ChEBI" id="CHEBI:60539"/>
    </cofactor>
</comment>
<dbReference type="PANTHER" id="PTHR43598">
    <property type="entry name" value="TUNGSTEN-CONTAINING FORMYLMETHANOFURAN DEHYDROGENASE 2 SUBUNIT B"/>
    <property type="match status" value="1"/>
</dbReference>
<proteinExistence type="inferred from homology"/>
<reference evidence="12 13" key="6">
    <citation type="journal article" date="2011" name="Appl. Environ. Microbiol.">
        <title>Involvement of the azorhizobial chromosome partition gene (parA) in the onset of bacteroid differentiation during Sesbania rostrata stem nodule development.</title>
        <authorList>
            <person name="Liu CT."/>
            <person name="Lee KB."/>
            <person name="Wang YS."/>
            <person name="Peng MH."/>
            <person name="Lee KT."/>
            <person name="Suzuki S."/>
            <person name="Suzuki T."/>
            <person name="Oyaizu H."/>
        </authorList>
    </citation>
    <scope>NUCLEOTIDE SEQUENCE [LARGE SCALE GENOMIC DNA]</scope>
    <source>
        <strain evidence="13">ATCC 43989 / DSM 5975 / JCM 20966 / LMG 6465 / NBRC 14845 / NCIMB 13405 / ORS 571</strain>
    </source>
</reference>
<evidence type="ECO:0000256" key="10">
    <source>
        <dbReference type="ARBA" id="ARBA00023014"/>
    </source>
</evidence>
<accession>A8HRB5</accession>
<evidence type="ECO:0000256" key="6">
    <source>
        <dbReference type="ARBA" id="ARBA00022505"/>
    </source>
</evidence>
<keyword evidence="7" id="KW-0479">Metal-binding</keyword>
<dbReference type="Proteomes" id="UP000000270">
    <property type="component" value="Chromosome"/>
</dbReference>
<keyword evidence="5" id="KW-0004">4Fe-4S</keyword>
<evidence type="ECO:0000256" key="8">
    <source>
        <dbReference type="ARBA" id="ARBA00023002"/>
    </source>
</evidence>
<dbReference type="FunFam" id="3.30.200.210:FF:000003">
    <property type="entry name" value="Formate dehydrogenase-N subunit alpha"/>
    <property type="match status" value="1"/>
</dbReference>
<dbReference type="AlphaFoldDB" id="A8HRB5"/>
<keyword evidence="9" id="KW-0408">Iron</keyword>
<evidence type="ECO:0000313" key="12">
    <source>
        <dbReference type="EMBL" id="BAF87158.1"/>
    </source>
</evidence>
<evidence type="ECO:0000259" key="11">
    <source>
        <dbReference type="PROSITE" id="PS51669"/>
    </source>
</evidence>
<dbReference type="GO" id="GO:0051539">
    <property type="term" value="F:4 iron, 4 sulfur cluster binding"/>
    <property type="evidence" value="ECO:0007669"/>
    <property type="project" value="UniProtKB-KW"/>
</dbReference>
<dbReference type="PROSITE" id="PS51669">
    <property type="entry name" value="4FE4S_MOW_BIS_MGD"/>
    <property type="match status" value="1"/>
</dbReference>
<dbReference type="InterPro" id="IPR019546">
    <property type="entry name" value="TAT_signal_bac_arc"/>
</dbReference>
<dbReference type="GO" id="GO:0009061">
    <property type="term" value="P:anaerobic respiration"/>
    <property type="evidence" value="ECO:0007669"/>
    <property type="project" value="TreeGrafter"/>
</dbReference>
<protein>
    <submittedName>
        <fullName evidence="12">Twin-arginine translocation pathway signal</fullName>
    </submittedName>
</protein>
<reference evidence="12 13" key="5">
    <citation type="journal article" date="2010" name="Appl. Environ. Microbiol.">
        <title>phrR-like gene praR of Azorhizobium caulinodans ORS571 is essential for symbiosis with Sesbania rostrata and is involved in expression of reb genes.</title>
        <authorList>
            <person name="Akiba N."/>
            <person name="Aono T."/>
            <person name="Toyazaki H."/>
            <person name="Sato S."/>
            <person name="Oyaizu H."/>
        </authorList>
    </citation>
    <scope>NUCLEOTIDE SEQUENCE [LARGE SCALE GENOMIC DNA]</scope>
    <source>
        <strain evidence="13">ATCC 43989 / DSM 5975 / JCM 20966 / LMG 6465 / NBRC 14845 / NCIMB 13405 / ORS 571</strain>
    </source>
</reference>
<keyword evidence="6" id="KW-0500">Molybdenum</keyword>